<evidence type="ECO:0000256" key="1">
    <source>
        <dbReference type="SAM" id="MobiDB-lite"/>
    </source>
</evidence>
<evidence type="ECO:0000313" key="3">
    <source>
        <dbReference type="Proteomes" id="UP001204621"/>
    </source>
</evidence>
<keyword evidence="3" id="KW-1185">Reference proteome</keyword>
<evidence type="ECO:0000313" key="2">
    <source>
        <dbReference type="EMBL" id="MCS0659759.1"/>
    </source>
</evidence>
<proteinExistence type="predicted"/>
<gene>
    <name evidence="2" type="ORF">NX778_16935</name>
</gene>
<feature type="region of interest" description="Disordered" evidence="1">
    <location>
        <begin position="1"/>
        <end position="21"/>
    </location>
</feature>
<organism evidence="2 3">
    <name type="scientific">Massilia terrae</name>
    <dbReference type="NCBI Taxonomy" id="1811224"/>
    <lineage>
        <taxon>Bacteria</taxon>
        <taxon>Pseudomonadati</taxon>
        <taxon>Pseudomonadota</taxon>
        <taxon>Betaproteobacteria</taxon>
        <taxon>Burkholderiales</taxon>
        <taxon>Oxalobacteraceae</taxon>
        <taxon>Telluria group</taxon>
        <taxon>Massilia</taxon>
    </lineage>
</organism>
<name>A0ABT2D0J4_9BURK</name>
<dbReference type="Proteomes" id="UP001204621">
    <property type="component" value="Unassembled WGS sequence"/>
</dbReference>
<comment type="caution">
    <text evidence="2">The sequence shown here is derived from an EMBL/GenBank/DDBJ whole genome shotgun (WGS) entry which is preliminary data.</text>
</comment>
<dbReference type="RefSeq" id="WP_258812954.1">
    <property type="nucleotide sequence ID" value="NZ_JANUGU010000006.1"/>
</dbReference>
<accession>A0ABT2D0J4</accession>
<feature type="compositionally biased region" description="Polar residues" evidence="1">
    <location>
        <begin position="1"/>
        <end position="10"/>
    </location>
</feature>
<dbReference type="EMBL" id="JANUGU010000006">
    <property type="protein sequence ID" value="MCS0659759.1"/>
    <property type="molecule type" value="Genomic_DNA"/>
</dbReference>
<sequence>MSKSNVQRTSRGGHEWQRYTSPCDPGVNYEIEHNHTDYWVILGGKTVAAARFPSEVGNEPGWRFTHEKAIEMIEAFYRGEHSLAHGPEMIDHCIANGLLWRDLLNKNVR</sequence>
<protein>
    <submittedName>
        <fullName evidence="2">Uncharacterized protein</fullName>
    </submittedName>
</protein>
<reference evidence="2 3" key="1">
    <citation type="submission" date="2022-08" db="EMBL/GenBank/DDBJ databases">
        <title>Reclassification of Massilia species as members of the genera Telluria, Duganella, Pseudoduganella, Mokoshia gen. nov. and Zemynaea gen. nov. using orthogonal and non-orthogonal genome-based approaches.</title>
        <authorList>
            <person name="Bowman J.P."/>
        </authorList>
    </citation>
    <scope>NUCLEOTIDE SEQUENCE [LARGE SCALE GENOMIC DNA]</scope>
    <source>
        <strain evidence="2 3">JCM 31606</strain>
    </source>
</reference>